<feature type="transmembrane region" description="Helical" evidence="2">
    <location>
        <begin position="126"/>
        <end position="146"/>
    </location>
</feature>
<accession>A0ABN3XXR6</accession>
<feature type="transmembrane region" description="Helical" evidence="2">
    <location>
        <begin position="94"/>
        <end position="114"/>
    </location>
</feature>
<feature type="region of interest" description="Disordered" evidence="1">
    <location>
        <begin position="1"/>
        <end position="20"/>
    </location>
</feature>
<evidence type="ECO:0000256" key="2">
    <source>
        <dbReference type="SAM" id="Phobius"/>
    </source>
</evidence>
<evidence type="ECO:0000313" key="4">
    <source>
        <dbReference type="Proteomes" id="UP001499930"/>
    </source>
</evidence>
<sequence>MTTSPGVDGQTRERGTRRRHGRVTVAAVVAATVAVATAANLVVYALGRAAGGTFRFTASGRAAEVDALTVAGFTVLPLLLGMTLVAVLSRRLRWIVPAALVVAPLLALVTVPVMTLPADLDTVSTVTLALCHVVLAPVAVAGLLAIRGLDRRPDASIGPGGPVGPGARS</sequence>
<dbReference type="InterPro" id="IPR045713">
    <property type="entry name" value="DUF6069"/>
</dbReference>
<reference evidence="3 4" key="1">
    <citation type="journal article" date="2019" name="Int. J. Syst. Evol. Microbiol.">
        <title>The Global Catalogue of Microorganisms (GCM) 10K type strain sequencing project: providing services to taxonomists for standard genome sequencing and annotation.</title>
        <authorList>
            <consortium name="The Broad Institute Genomics Platform"/>
            <consortium name="The Broad Institute Genome Sequencing Center for Infectious Disease"/>
            <person name="Wu L."/>
            <person name="Ma J."/>
        </authorList>
    </citation>
    <scope>NUCLEOTIDE SEQUENCE [LARGE SCALE GENOMIC DNA]</scope>
    <source>
        <strain evidence="3 4">JCM 3106</strain>
    </source>
</reference>
<dbReference type="EMBL" id="BAAAWD010000006">
    <property type="protein sequence ID" value="GAA2999564.1"/>
    <property type="molecule type" value="Genomic_DNA"/>
</dbReference>
<organism evidence="3 4">
    <name type="scientific">Streptosporangium longisporum</name>
    <dbReference type="NCBI Taxonomy" id="46187"/>
    <lineage>
        <taxon>Bacteria</taxon>
        <taxon>Bacillati</taxon>
        <taxon>Actinomycetota</taxon>
        <taxon>Actinomycetes</taxon>
        <taxon>Streptosporangiales</taxon>
        <taxon>Streptosporangiaceae</taxon>
        <taxon>Streptosporangium</taxon>
    </lineage>
</organism>
<dbReference type="Pfam" id="PF19545">
    <property type="entry name" value="DUF6069"/>
    <property type="match status" value="1"/>
</dbReference>
<proteinExistence type="predicted"/>
<evidence type="ECO:0000313" key="3">
    <source>
        <dbReference type="EMBL" id="GAA2999564.1"/>
    </source>
</evidence>
<keyword evidence="2" id="KW-0472">Membrane</keyword>
<dbReference type="RefSeq" id="WP_344891672.1">
    <property type="nucleotide sequence ID" value="NZ_BAAAWD010000006.1"/>
</dbReference>
<name>A0ABN3XXR6_9ACTN</name>
<comment type="caution">
    <text evidence="3">The sequence shown here is derived from an EMBL/GenBank/DDBJ whole genome shotgun (WGS) entry which is preliminary data.</text>
</comment>
<dbReference type="Proteomes" id="UP001499930">
    <property type="component" value="Unassembled WGS sequence"/>
</dbReference>
<feature type="transmembrane region" description="Helical" evidence="2">
    <location>
        <begin position="67"/>
        <end position="87"/>
    </location>
</feature>
<feature type="transmembrane region" description="Helical" evidence="2">
    <location>
        <begin position="23"/>
        <end position="47"/>
    </location>
</feature>
<evidence type="ECO:0000256" key="1">
    <source>
        <dbReference type="SAM" id="MobiDB-lite"/>
    </source>
</evidence>
<protein>
    <submittedName>
        <fullName evidence="3">Uncharacterized protein</fullName>
    </submittedName>
</protein>
<gene>
    <name evidence="3" type="ORF">GCM10017559_20440</name>
</gene>
<keyword evidence="2" id="KW-1133">Transmembrane helix</keyword>
<keyword evidence="4" id="KW-1185">Reference proteome</keyword>
<keyword evidence="2" id="KW-0812">Transmembrane</keyword>